<keyword evidence="2" id="KW-1185">Reference proteome</keyword>
<dbReference type="Proteomes" id="UP000009168">
    <property type="component" value="Unassembled WGS sequence"/>
</dbReference>
<dbReference type="PANTHER" id="PTHR44523:SF1">
    <property type="entry name" value="TETRATRICOPEPTIDE REPEAT PROTEIN 13"/>
    <property type="match status" value="1"/>
</dbReference>
<dbReference type="Gene3D" id="1.25.40.10">
    <property type="entry name" value="Tetratricopeptide repeat domain"/>
    <property type="match status" value="2"/>
</dbReference>
<evidence type="ECO:0000313" key="2">
    <source>
        <dbReference type="Proteomes" id="UP000009168"/>
    </source>
</evidence>
<dbReference type="EMBL" id="GG662299">
    <property type="protein sequence ID" value="EAS06181.1"/>
    <property type="molecule type" value="Genomic_DNA"/>
</dbReference>
<organism evidence="1 2">
    <name type="scientific">Tetrahymena thermophila (strain SB210)</name>
    <dbReference type="NCBI Taxonomy" id="312017"/>
    <lineage>
        <taxon>Eukaryota</taxon>
        <taxon>Sar</taxon>
        <taxon>Alveolata</taxon>
        <taxon>Ciliophora</taxon>
        <taxon>Intramacronucleata</taxon>
        <taxon>Oligohymenophorea</taxon>
        <taxon>Hymenostomatida</taxon>
        <taxon>Tetrahymenina</taxon>
        <taxon>Tetrahymenidae</taxon>
        <taxon>Tetrahymena</taxon>
    </lineage>
</organism>
<protein>
    <submittedName>
        <fullName evidence="1">Tetratricopeptide repeat protein</fullName>
    </submittedName>
</protein>
<reference evidence="2" key="1">
    <citation type="journal article" date="2006" name="PLoS Biol.">
        <title>Macronuclear genome sequence of the ciliate Tetrahymena thermophila, a model eukaryote.</title>
        <authorList>
            <person name="Eisen J.A."/>
            <person name="Coyne R.S."/>
            <person name="Wu M."/>
            <person name="Wu D."/>
            <person name="Thiagarajan M."/>
            <person name="Wortman J.R."/>
            <person name="Badger J.H."/>
            <person name="Ren Q."/>
            <person name="Amedeo P."/>
            <person name="Jones K.M."/>
            <person name="Tallon L.J."/>
            <person name="Delcher A.L."/>
            <person name="Salzberg S.L."/>
            <person name="Silva J.C."/>
            <person name="Haas B.J."/>
            <person name="Majoros W.H."/>
            <person name="Farzad M."/>
            <person name="Carlton J.M."/>
            <person name="Smith R.K. Jr."/>
            <person name="Garg J."/>
            <person name="Pearlman R.E."/>
            <person name="Karrer K.M."/>
            <person name="Sun L."/>
            <person name="Manning G."/>
            <person name="Elde N.C."/>
            <person name="Turkewitz A.P."/>
            <person name="Asai D.J."/>
            <person name="Wilkes D.E."/>
            <person name="Wang Y."/>
            <person name="Cai H."/>
            <person name="Collins K."/>
            <person name="Stewart B.A."/>
            <person name="Lee S.R."/>
            <person name="Wilamowska K."/>
            <person name="Weinberg Z."/>
            <person name="Ruzzo W.L."/>
            <person name="Wloga D."/>
            <person name="Gaertig J."/>
            <person name="Frankel J."/>
            <person name="Tsao C.-C."/>
            <person name="Gorovsky M.A."/>
            <person name="Keeling P.J."/>
            <person name="Waller R.F."/>
            <person name="Patron N.J."/>
            <person name="Cherry J.M."/>
            <person name="Stover N.A."/>
            <person name="Krieger C.J."/>
            <person name="del Toro C."/>
            <person name="Ryder H.F."/>
            <person name="Williamson S.C."/>
            <person name="Barbeau R.A."/>
            <person name="Hamilton E.P."/>
            <person name="Orias E."/>
        </authorList>
    </citation>
    <scope>NUCLEOTIDE SEQUENCE [LARGE SCALE GENOMIC DNA]</scope>
    <source>
        <strain evidence="2">SB210</strain>
    </source>
</reference>
<dbReference type="SUPFAM" id="SSF48452">
    <property type="entry name" value="TPR-like"/>
    <property type="match status" value="1"/>
</dbReference>
<dbReference type="InterPro" id="IPR011990">
    <property type="entry name" value="TPR-like_helical_dom_sf"/>
</dbReference>
<dbReference type="RefSeq" id="XP_001026426.1">
    <property type="nucleotide sequence ID" value="XM_001026426.1"/>
</dbReference>
<name>I7LXT9_TETTS</name>
<evidence type="ECO:0000313" key="1">
    <source>
        <dbReference type="EMBL" id="EAS06181.1"/>
    </source>
</evidence>
<dbReference type="PANTHER" id="PTHR44523">
    <property type="entry name" value="TETRATRICOPEPTIDE REPEAT PROTEIN 13"/>
    <property type="match status" value="1"/>
</dbReference>
<dbReference type="Pfam" id="PF14559">
    <property type="entry name" value="TPR_19"/>
    <property type="match status" value="1"/>
</dbReference>
<dbReference type="InterPro" id="IPR019734">
    <property type="entry name" value="TPR_rpt"/>
</dbReference>
<dbReference type="GeneID" id="7833138"/>
<sequence length="245" mass="27968">MVDSPADRERIKNIKGIAVKHFAAKQNAQAIFILEKLLAFAPKDDEIYQMIAQNYSDQDMNEEAIHTLQEAIKKIGPTKRLNYSLCVLLKDDDYNQDQFKKYLQQLLQLDPNDIDTLFLQASVMQQENQLLQAIEVYKKIHSLDKNCHVSLRNIAMNYKTLGKYAEALEYAQKSLSVCKEDHLATVIKAKCMIALNQDVQAAQKLLDDAETYVANSPSIKNKNNLRNSQTTLISELKQQKLSFSV</sequence>
<dbReference type="HOGENOM" id="CLU_1135459_0_0_1"/>
<dbReference type="SMART" id="SM00028">
    <property type="entry name" value="TPR"/>
    <property type="match status" value="4"/>
</dbReference>
<accession>I7LXT9</accession>
<gene>
    <name evidence="1" type="ORF">TTHERM_00325640</name>
</gene>
<dbReference type="KEGG" id="tet:TTHERM_00325640"/>
<proteinExistence type="predicted"/>
<dbReference type="InParanoid" id="I7LXT9"/>
<dbReference type="AlphaFoldDB" id="I7LXT9"/>
<dbReference type="Pfam" id="PF13374">
    <property type="entry name" value="TPR_10"/>
    <property type="match status" value="1"/>
</dbReference>